<dbReference type="AlphaFoldDB" id="A0A6J4K7A2"/>
<name>A0A6J4K7A2_9ACTN</name>
<feature type="compositionally biased region" description="Gly residues" evidence="1">
    <location>
        <begin position="52"/>
        <end position="65"/>
    </location>
</feature>
<sequence>GTGAAQGSPRRPAARRAGVRPAARLRRHRGVAGPLRGRAAPAHRHRLPGSAPAGGGRAHPGGLVHGRGTATAHLRAHRGGSPGAAGRAGGVAAVLRHDRQRARRPPYPAAGRRERLGV</sequence>
<feature type="compositionally biased region" description="Low complexity" evidence="1">
    <location>
        <begin position="1"/>
        <end position="11"/>
    </location>
</feature>
<feature type="compositionally biased region" description="Basic residues" evidence="1">
    <location>
        <begin position="12"/>
        <end position="30"/>
    </location>
</feature>
<accession>A0A6J4K7A2</accession>
<feature type="compositionally biased region" description="Gly residues" evidence="1">
    <location>
        <begin position="80"/>
        <end position="89"/>
    </location>
</feature>
<organism evidence="2">
    <name type="scientific">uncultured Friedmanniella sp</name>
    <dbReference type="NCBI Taxonomy" id="335381"/>
    <lineage>
        <taxon>Bacteria</taxon>
        <taxon>Bacillati</taxon>
        <taxon>Actinomycetota</taxon>
        <taxon>Actinomycetes</taxon>
        <taxon>Propionibacteriales</taxon>
        <taxon>Nocardioidaceae</taxon>
        <taxon>Friedmanniella</taxon>
        <taxon>environmental samples</taxon>
    </lineage>
</organism>
<protein>
    <submittedName>
        <fullName evidence="2">Transcriptional regulator, PadR family</fullName>
    </submittedName>
</protein>
<feature type="non-terminal residue" evidence="2">
    <location>
        <position position="118"/>
    </location>
</feature>
<feature type="region of interest" description="Disordered" evidence="1">
    <location>
        <begin position="1"/>
        <end position="118"/>
    </location>
</feature>
<feature type="non-terminal residue" evidence="2">
    <location>
        <position position="1"/>
    </location>
</feature>
<dbReference type="EMBL" id="CADCTS010000152">
    <property type="protein sequence ID" value="CAA9297471.1"/>
    <property type="molecule type" value="Genomic_DNA"/>
</dbReference>
<gene>
    <name evidence="2" type="ORF">AVDCRST_MAG48-1047</name>
</gene>
<evidence type="ECO:0000256" key="1">
    <source>
        <dbReference type="SAM" id="MobiDB-lite"/>
    </source>
</evidence>
<evidence type="ECO:0000313" key="2">
    <source>
        <dbReference type="EMBL" id="CAA9297471.1"/>
    </source>
</evidence>
<reference evidence="2" key="1">
    <citation type="submission" date="2020-02" db="EMBL/GenBank/DDBJ databases">
        <authorList>
            <person name="Meier V. D."/>
        </authorList>
    </citation>
    <scope>NUCLEOTIDE SEQUENCE</scope>
    <source>
        <strain evidence="2">AVDCRST_MAG48</strain>
    </source>
</reference>
<proteinExistence type="predicted"/>